<sequence>MAWIMVAQGRSGQRALRRWHGLATADELLGGGVDQDGGPTGSPAAVQIRTVGRRAPWRWWPMAVGSSRLPGSGMDPEGGPTGSPGGSMDPDGGLMGSSVAMADGGRLLLSPPPSSSLPRLVRALQLDKTLIS</sequence>
<proteinExistence type="predicted"/>
<evidence type="ECO:0000313" key="3">
    <source>
        <dbReference type="Proteomes" id="UP000479710"/>
    </source>
</evidence>
<feature type="region of interest" description="Disordered" evidence="1">
    <location>
        <begin position="66"/>
        <end position="117"/>
    </location>
</feature>
<comment type="caution">
    <text evidence="2">The sequence shown here is derived from an EMBL/GenBank/DDBJ whole genome shotgun (WGS) entry which is preliminary data.</text>
</comment>
<feature type="compositionally biased region" description="Low complexity" evidence="1">
    <location>
        <begin position="86"/>
        <end position="98"/>
    </location>
</feature>
<dbReference type="AlphaFoldDB" id="A0A6G1ED67"/>
<dbReference type="EMBL" id="SPHZ02000003">
    <property type="protein sequence ID" value="KAF0922687.1"/>
    <property type="molecule type" value="Genomic_DNA"/>
</dbReference>
<name>A0A6G1ED67_9ORYZ</name>
<keyword evidence="3" id="KW-1185">Reference proteome</keyword>
<accession>A0A6G1ED67</accession>
<organism evidence="2 3">
    <name type="scientific">Oryza meyeriana var. granulata</name>
    <dbReference type="NCBI Taxonomy" id="110450"/>
    <lineage>
        <taxon>Eukaryota</taxon>
        <taxon>Viridiplantae</taxon>
        <taxon>Streptophyta</taxon>
        <taxon>Embryophyta</taxon>
        <taxon>Tracheophyta</taxon>
        <taxon>Spermatophyta</taxon>
        <taxon>Magnoliopsida</taxon>
        <taxon>Liliopsida</taxon>
        <taxon>Poales</taxon>
        <taxon>Poaceae</taxon>
        <taxon>BOP clade</taxon>
        <taxon>Oryzoideae</taxon>
        <taxon>Oryzeae</taxon>
        <taxon>Oryzinae</taxon>
        <taxon>Oryza</taxon>
        <taxon>Oryza meyeriana</taxon>
    </lineage>
</organism>
<evidence type="ECO:0000256" key="1">
    <source>
        <dbReference type="SAM" id="MobiDB-lite"/>
    </source>
</evidence>
<protein>
    <submittedName>
        <fullName evidence="2">Uncharacterized protein</fullName>
    </submittedName>
</protein>
<dbReference type="Proteomes" id="UP000479710">
    <property type="component" value="Unassembled WGS sequence"/>
</dbReference>
<reference evidence="2 3" key="1">
    <citation type="submission" date="2019-11" db="EMBL/GenBank/DDBJ databases">
        <title>Whole genome sequence of Oryza granulata.</title>
        <authorList>
            <person name="Li W."/>
        </authorList>
    </citation>
    <scope>NUCLEOTIDE SEQUENCE [LARGE SCALE GENOMIC DNA]</scope>
    <source>
        <strain evidence="3">cv. Menghai</strain>
        <tissue evidence="2">Leaf</tissue>
    </source>
</reference>
<evidence type="ECO:0000313" key="2">
    <source>
        <dbReference type="EMBL" id="KAF0922687.1"/>
    </source>
</evidence>
<gene>
    <name evidence="2" type="ORF">E2562_001084</name>
</gene>